<reference evidence="2" key="1">
    <citation type="submission" date="2020-07" db="EMBL/GenBank/DDBJ databases">
        <title>Multicomponent nature underlies the extraordinary mechanical properties of spider dragline silk.</title>
        <authorList>
            <person name="Kono N."/>
            <person name="Nakamura H."/>
            <person name="Mori M."/>
            <person name="Yoshida Y."/>
            <person name="Ohtoshi R."/>
            <person name="Malay A.D."/>
            <person name="Moran D.A.P."/>
            <person name="Tomita M."/>
            <person name="Numata K."/>
            <person name="Arakawa K."/>
        </authorList>
    </citation>
    <scope>NUCLEOTIDE SEQUENCE</scope>
</reference>
<dbReference type="InterPro" id="IPR036457">
    <property type="entry name" value="PPM-type-like_dom_sf"/>
</dbReference>
<protein>
    <recommendedName>
        <fullName evidence="1">PPM-type phosphatase domain-containing protein</fullName>
    </recommendedName>
</protein>
<dbReference type="PANTHER" id="PTHR13832">
    <property type="entry name" value="PROTEIN PHOSPHATASE 2C"/>
    <property type="match status" value="1"/>
</dbReference>
<dbReference type="Proteomes" id="UP000887116">
    <property type="component" value="Unassembled WGS sequence"/>
</dbReference>
<proteinExistence type="predicted"/>
<feature type="domain" description="PPM-type phosphatase" evidence="1">
    <location>
        <begin position="129"/>
        <end position="264"/>
    </location>
</feature>
<dbReference type="InterPro" id="IPR015655">
    <property type="entry name" value="PP2C"/>
</dbReference>
<comment type="caution">
    <text evidence="2">The sequence shown here is derived from an EMBL/GenBank/DDBJ whole genome shotgun (WGS) entry which is preliminary data.</text>
</comment>
<dbReference type="GO" id="GO:0004722">
    <property type="term" value="F:protein serine/threonine phosphatase activity"/>
    <property type="evidence" value="ECO:0007669"/>
    <property type="project" value="InterPro"/>
</dbReference>
<dbReference type="EMBL" id="BMAO01023093">
    <property type="protein sequence ID" value="GFQ86667.1"/>
    <property type="molecule type" value="Genomic_DNA"/>
</dbReference>
<dbReference type="PROSITE" id="PS51746">
    <property type="entry name" value="PPM_2"/>
    <property type="match status" value="1"/>
</dbReference>
<keyword evidence="3" id="KW-1185">Reference proteome</keyword>
<accession>A0A8X6FRD2</accession>
<sequence>MDEIKLFLKEYHNELLQSSTSDEIVHPKIVGNYKLDRNDAKNQIIDWVLHFLETKKCPYQLAVVLAKNTAQQIDAGISKQFEENENEEKFLNSITLYSETIKLLPVICNSFMENMNEKEVCSSCSLPYSASVFAIKNKRRKMEDRHVIHHDLNFLLGLQNVPAHSYYAVFDGHSGVDAASYASAHLHVNMAKHPAFLTDTETAIAEAYKITDEHFLKKCSEEVIMMICNESESGNEPKDHLLESLYNSPHSDNFRIRPFNLNIL</sequence>
<name>A0A8X6FRD2_TRICU</name>
<evidence type="ECO:0000259" key="1">
    <source>
        <dbReference type="PROSITE" id="PS51746"/>
    </source>
</evidence>
<dbReference type="Pfam" id="PF00481">
    <property type="entry name" value="PP2C"/>
    <property type="match status" value="1"/>
</dbReference>
<dbReference type="AlphaFoldDB" id="A0A8X6FRD2"/>
<dbReference type="PANTHER" id="PTHR13832:SF818">
    <property type="entry name" value="SD03870P"/>
    <property type="match status" value="1"/>
</dbReference>
<dbReference type="Gene3D" id="3.60.40.10">
    <property type="entry name" value="PPM-type phosphatase domain"/>
    <property type="match status" value="1"/>
</dbReference>
<gene>
    <name evidence="2" type="primary">PPM1E</name>
    <name evidence="2" type="ORF">TNCT_719112</name>
</gene>
<evidence type="ECO:0000313" key="3">
    <source>
        <dbReference type="Proteomes" id="UP000887116"/>
    </source>
</evidence>
<evidence type="ECO:0000313" key="2">
    <source>
        <dbReference type="EMBL" id="GFQ86667.1"/>
    </source>
</evidence>
<organism evidence="2 3">
    <name type="scientific">Trichonephila clavata</name>
    <name type="common">Joro spider</name>
    <name type="synonym">Nephila clavata</name>
    <dbReference type="NCBI Taxonomy" id="2740835"/>
    <lineage>
        <taxon>Eukaryota</taxon>
        <taxon>Metazoa</taxon>
        <taxon>Ecdysozoa</taxon>
        <taxon>Arthropoda</taxon>
        <taxon>Chelicerata</taxon>
        <taxon>Arachnida</taxon>
        <taxon>Araneae</taxon>
        <taxon>Araneomorphae</taxon>
        <taxon>Entelegynae</taxon>
        <taxon>Araneoidea</taxon>
        <taxon>Nephilidae</taxon>
        <taxon>Trichonephila</taxon>
    </lineage>
</organism>
<dbReference type="SUPFAM" id="SSF81606">
    <property type="entry name" value="PP2C-like"/>
    <property type="match status" value="1"/>
</dbReference>
<dbReference type="OrthoDB" id="416093at2759"/>
<dbReference type="InterPro" id="IPR001932">
    <property type="entry name" value="PPM-type_phosphatase-like_dom"/>
</dbReference>